<organism evidence="3 4">
    <name type="scientific">Vagococcus fluvialis</name>
    <dbReference type="NCBI Taxonomy" id="2738"/>
    <lineage>
        <taxon>Bacteria</taxon>
        <taxon>Bacillati</taxon>
        <taxon>Bacillota</taxon>
        <taxon>Bacilli</taxon>
        <taxon>Lactobacillales</taxon>
        <taxon>Enterococcaceae</taxon>
        <taxon>Vagococcus</taxon>
    </lineage>
</organism>
<proteinExistence type="predicted"/>
<keyword evidence="1" id="KW-0175">Coiled coil</keyword>
<dbReference type="GO" id="GO:0016747">
    <property type="term" value="F:acyltransferase activity, transferring groups other than amino-acyl groups"/>
    <property type="evidence" value="ECO:0007669"/>
    <property type="project" value="InterPro"/>
</dbReference>
<dbReference type="Gene3D" id="3.40.630.30">
    <property type="match status" value="1"/>
</dbReference>
<dbReference type="InterPro" id="IPR000182">
    <property type="entry name" value="GNAT_dom"/>
</dbReference>
<dbReference type="Proteomes" id="UP000521358">
    <property type="component" value="Unassembled WGS sequence"/>
</dbReference>
<dbReference type="Pfam" id="PF00583">
    <property type="entry name" value="Acetyltransf_1"/>
    <property type="match status" value="1"/>
</dbReference>
<gene>
    <name evidence="3" type="ORF">HED35_01065</name>
</gene>
<dbReference type="PROSITE" id="PS51186">
    <property type="entry name" value="GNAT"/>
    <property type="match status" value="1"/>
</dbReference>
<protein>
    <submittedName>
        <fullName evidence="3">GNAT family N-acetyltransferase</fullName>
    </submittedName>
</protein>
<dbReference type="AlphaFoldDB" id="A0A7X6D6G8"/>
<evidence type="ECO:0000313" key="3">
    <source>
        <dbReference type="EMBL" id="NKC66667.1"/>
    </source>
</evidence>
<reference evidence="3 4" key="1">
    <citation type="submission" date="2020-03" db="EMBL/GenBank/DDBJ databases">
        <title>Bacterial samples isolated from urine from healthy bovine heifers (Gyr breed).</title>
        <authorList>
            <person name="Giannattasio-Ferraz S."/>
            <person name="Maskeri L."/>
            <person name="Penido A."/>
            <person name="Barbosa-Stancioli E.F."/>
            <person name="Putonti C."/>
        </authorList>
    </citation>
    <scope>NUCLEOTIDE SEQUENCE [LARGE SCALE GENOMIC DNA]</scope>
    <source>
        <strain evidence="3 4">UFMG-H7</strain>
    </source>
</reference>
<accession>A0A7X6D6G8</accession>
<evidence type="ECO:0000313" key="4">
    <source>
        <dbReference type="Proteomes" id="UP000521358"/>
    </source>
</evidence>
<dbReference type="RefSeq" id="WP_167806031.1">
    <property type="nucleotide sequence ID" value="NZ_JAAVMB010000001.1"/>
</dbReference>
<evidence type="ECO:0000259" key="2">
    <source>
        <dbReference type="PROSITE" id="PS51186"/>
    </source>
</evidence>
<comment type="caution">
    <text evidence="3">The sequence shown here is derived from an EMBL/GenBank/DDBJ whole genome shotgun (WGS) entry which is preliminary data.</text>
</comment>
<dbReference type="SUPFAM" id="SSF55729">
    <property type="entry name" value="Acyl-CoA N-acyltransferases (Nat)"/>
    <property type="match status" value="1"/>
</dbReference>
<dbReference type="NCBIfam" id="NF043067">
    <property type="entry name" value="AAC_6p_group_E"/>
    <property type="match status" value="1"/>
</dbReference>
<dbReference type="InterPro" id="IPR016181">
    <property type="entry name" value="Acyl_CoA_acyltransferase"/>
</dbReference>
<dbReference type="PANTHER" id="PTHR43072">
    <property type="entry name" value="N-ACETYLTRANSFERASE"/>
    <property type="match status" value="1"/>
</dbReference>
<evidence type="ECO:0000256" key="1">
    <source>
        <dbReference type="SAM" id="Coils"/>
    </source>
</evidence>
<dbReference type="CDD" id="cd04301">
    <property type="entry name" value="NAT_SF"/>
    <property type="match status" value="1"/>
</dbReference>
<sequence>MEETGATKFTIEPLFILGIEKERIEDYGQVFLADIKEFSNQLEHEMEEVIFLEGEPESYTYPSIQEIISEEIRKRAKKQENMIQEFQLNHLADLIKLAQNVYLNSSYEELETEFKELYNNSQSMIYLSLDNQEVVGFAQFEIRNDYVEGVKNSPCGYLEGVFVECPYRRKGIAKALVLKGEEWSKSKNCEEFASDCELENVESYLLHQQIGFREVSRNIHFVKEIG</sequence>
<feature type="domain" description="N-acetyltransferase" evidence="2">
    <location>
        <begin position="81"/>
        <end position="226"/>
    </location>
</feature>
<feature type="coiled-coil region" evidence="1">
    <location>
        <begin position="35"/>
        <end position="89"/>
    </location>
</feature>
<keyword evidence="3" id="KW-0808">Transferase</keyword>
<dbReference type="EMBL" id="JAAVMB010000001">
    <property type="protein sequence ID" value="NKC66667.1"/>
    <property type="molecule type" value="Genomic_DNA"/>
</dbReference>
<name>A0A7X6D6G8_9ENTE</name>